<dbReference type="PROSITE" id="PS50871">
    <property type="entry name" value="C1Q"/>
    <property type="match status" value="1"/>
</dbReference>
<protein>
    <recommendedName>
        <fullName evidence="6">C1q domain-containing protein</fullName>
    </recommendedName>
</protein>
<comment type="subcellular location">
    <subcellularLocation>
        <location evidence="1">Secreted</location>
        <location evidence="1">Extracellular space</location>
        <location evidence="1">Extracellular matrix</location>
    </subcellularLocation>
</comment>
<evidence type="ECO:0000313" key="7">
    <source>
        <dbReference type="EMBL" id="KAL1263751.1"/>
    </source>
</evidence>
<keyword evidence="3" id="KW-0272">Extracellular matrix</keyword>
<dbReference type="SMART" id="SM00110">
    <property type="entry name" value="C1Q"/>
    <property type="match status" value="1"/>
</dbReference>
<evidence type="ECO:0000256" key="5">
    <source>
        <dbReference type="SAM" id="SignalP"/>
    </source>
</evidence>
<evidence type="ECO:0000256" key="3">
    <source>
        <dbReference type="ARBA" id="ARBA00022530"/>
    </source>
</evidence>
<evidence type="ECO:0000256" key="1">
    <source>
        <dbReference type="ARBA" id="ARBA00004498"/>
    </source>
</evidence>
<dbReference type="InterPro" id="IPR008983">
    <property type="entry name" value="Tumour_necrosis_fac-like_dom"/>
</dbReference>
<name>A0ABR3MFA4_9TELE</name>
<sequence>MSCTILFLLMLLFSSGYISEVLQQESGVQTEHLNVEKSCTDLTSPEVQQHILTGLYTELAELRSTVKSLKNKLEVTEEQFKRNEYKVAFAATLGPIGNFGPFNTVITLVYKDVFVNEGKAYNPTTGIFTAPINGVYFFTFSGHNHSSKPMGLQLFKNGKQMITVYNHPQGGRYETGSNSISLTLVGRRSCLHVPPAKYMGL</sequence>
<keyword evidence="4" id="KW-0175">Coiled coil</keyword>
<dbReference type="Proteomes" id="UP001558613">
    <property type="component" value="Unassembled WGS sequence"/>
</dbReference>
<reference evidence="7 8" key="1">
    <citation type="submission" date="2023-09" db="EMBL/GenBank/DDBJ databases">
        <authorList>
            <person name="Wang M."/>
        </authorList>
    </citation>
    <scope>NUCLEOTIDE SEQUENCE [LARGE SCALE GENOMIC DNA]</scope>
    <source>
        <strain evidence="7">GT-2023</strain>
        <tissue evidence="7">Liver</tissue>
    </source>
</reference>
<gene>
    <name evidence="7" type="ORF">QQF64_006490</name>
</gene>
<dbReference type="EMBL" id="JAYMGO010000013">
    <property type="protein sequence ID" value="KAL1263751.1"/>
    <property type="molecule type" value="Genomic_DNA"/>
</dbReference>
<dbReference type="PANTHER" id="PTHR15427">
    <property type="entry name" value="EMILIN ELASTIN MICROFIBRIL INTERFACE-LOCATED PROTEIN ELASTIN MICROFIBRIL INTERFACER"/>
    <property type="match status" value="1"/>
</dbReference>
<evidence type="ECO:0000313" key="8">
    <source>
        <dbReference type="Proteomes" id="UP001558613"/>
    </source>
</evidence>
<feature type="coiled-coil region" evidence="4">
    <location>
        <begin position="52"/>
        <end position="86"/>
    </location>
</feature>
<dbReference type="Pfam" id="PF00386">
    <property type="entry name" value="C1q"/>
    <property type="match status" value="1"/>
</dbReference>
<dbReference type="Gene3D" id="2.60.120.40">
    <property type="match status" value="1"/>
</dbReference>
<dbReference type="InterPro" id="IPR050392">
    <property type="entry name" value="Collagen/C1q_domain"/>
</dbReference>
<organism evidence="7 8">
    <name type="scientific">Cirrhinus molitorella</name>
    <name type="common">mud carp</name>
    <dbReference type="NCBI Taxonomy" id="172907"/>
    <lineage>
        <taxon>Eukaryota</taxon>
        <taxon>Metazoa</taxon>
        <taxon>Chordata</taxon>
        <taxon>Craniata</taxon>
        <taxon>Vertebrata</taxon>
        <taxon>Euteleostomi</taxon>
        <taxon>Actinopterygii</taxon>
        <taxon>Neopterygii</taxon>
        <taxon>Teleostei</taxon>
        <taxon>Ostariophysi</taxon>
        <taxon>Cypriniformes</taxon>
        <taxon>Cyprinidae</taxon>
        <taxon>Labeoninae</taxon>
        <taxon>Labeonini</taxon>
        <taxon>Cirrhinus</taxon>
    </lineage>
</organism>
<dbReference type="PANTHER" id="PTHR15427:SF50">
    <property type="entry name" value="COMPLEMENT C1Q TUMOR NECROSIS FACTOR-RELATED PROTEIN 2-LIKE"/>
    <property type="match status" value="1"/>
</dbReference>
<keyword evidence="8" id="KW-1185">Reference proteome</keyword>
<evidence type="ECO:0000256" key="4">
    <source>
        <dbReference type="SAM" id="Coils"/>
    </source>
</evidence>
<feature type="chain" id="PRO_5045909739" description="C1q domain-containing protein" evidence="5">
    <location>
        <begin position="19"/>
        <end position="201"/>
    </location>
</feature>
<evidence type="ECO:0000256" key="2">
    <source>
        <dbReference type="ARBA" id="ARBA00022525"/>
    </source>
</evidence>
<accession>A0ABR3MFA4</accession>
<dbReference type="InterPro" id="IPR001073">
    <property type="entry name" value="C1q_dom"/>
</dbReference>
<feature type="signal peptide" evidence="5">
    <location>
        <begin position="1"/>
        <end position="18"/>
    </location>
</feature>
<keyword evidence="2" id="KW-0964">Secreted</keyword>
<proteinExistence type="predicted"/>
<dbReference type="SUPFAM" id="SSF49842">
    <property type="entry name" value="TNF-like"/>
    <property type="match status" value="1"/>
</dbReference>
<comment type="caution">
    <text evidence="7">The sequence shown here is derived from an EMBL/GenBank/DDBJ whole genome shotgun (WGS) entry which is preliminary data.</text>
</comment>
<keyword evidence="5" id="KW-0732">Signal</keyword>
<feature type="domain" description="C1q" evidence="6">
    <location>
        <begin position="82"/>
        <end position="201"/>
    </location>
</feature>
<evidence type="ECO:0000259" key="6">
    <source>
        <dbReference type="PROSITE" id="PS50871"/>
    </source>
</evidence>